<dbReference type="RefSeq" id="WP_267624732.1">
    <property type="nucleotide sequence ID" value="NZ_JAODIW010000010.1"/>
</dbReference>
<keyword evidence="2" id="KW-1185">Reference proteome</keyword>
<comment type="caution">
    <text evidence="1">The sequence shown here is derived from an EMBL/GenBank/DDBJ whole genome shotgun (WGS) entry which is preliminary data.</text>
</comment>
<evidence type="ECO:0000313" key="2">
    <source>
        <dbReference type="Proteomes" id="UP001595921"/>
    </source>
</evidence>
<evidence type="ECO:0000313" key="1">
    <source>
        <dbReference type="EMBL" id="MFC4356376.1"/>
    </source>
</evidence>
<sequence length="243" mass="25524">MNVLGELVARERRSDRPAFRLDGAESYSYHDLCTTAWKAGNVLRHYGVAAGRHVEVAAVAHPAPVLTFLGAASIGAVTRFGPRPASDARAVLVPTAAEDDHELTPGSKLFVYGDRPERPGTIHWETDVWSENPAIPPYDVSPDDPVLVAGDDETTLSHRETLDRAEFIVGDFGLDAETQVAVRGTLERPGTVVAGLVAPLLAGGTIVAGDDPEPADVAVVGSTEETAGVPESVVVVGADVFDG</sequence>
<organism evidence="1 2">
    <name type="scientific">Halobium salinum</name>
    <dbReference type="NCBI Taxonomy" id="1364940"/>
    <lineage>
        <taxon>Archaea</taxon>
        <taxon>Methanobacteriati</taxon>
        <taxon>Methanobacteriota</taxon>
        <taxon>Stenosarchaea group</taxon>
        <taxon>Halobacteria</taxon>
        <taxon>Halobacteriales</taxon>
        <taxon>Haloferacaceae</taxon>
        <taxon>Halobium</taxon>
    </lineage>
</organism>
<proteinExistence type="predicted"/>
<protein>
    <submittedName>
        <fullName evidence="1">Acetyl-CoA synthetase</fullName>
    </submittedName>
</protein>
<gene>
    <name evidence="1" type="ORF">ACFO0N_00265</name>
</gene>
<dbReference type="SUPFAM" id="SSF56801">
    <property type="entry name" value="Acetyl-CoA synthetase-like"/>
    <property type="match status" value="1"/>
</dbReference>
<accession>A0ABD5P7B6</accession>
<dbReference type="EMBL" id="JBHSDS010000001">
    <property type="protein sequence ID" value="MFC4356376.1"/>
    <property type="molecule type" value="Genomic_DNA"/>
</dbReference>
<reference evidence="1 2" key="1">
    <citation type="journal article" date="2019" name="Int. J. Syst. Evol. Microbiol.">
        <title>The Global Catalogue of Microorganisms (GCM) 10K type strain sequencing project: providing services to taxonomists for standard genome sequencing and annotation.</title>
        <authorList>
            <consortium name="The Broad Institute Genomics Platform"/>
            <consortium name="The Broad Institute Genome Sequencing Center for Infectious Disease"/>
            <person name="Wu L."/>
            <person name="Ma J."/>
        </authorList>
    </citation>
    <scope>NUCLEOTIDE SEQUENCE [LARGE SCALE GENOMIC DNA]</scope>
    <source>
        <strain evidence="1 2">CGMCC 1.12553</strain>
    </source>
</reference>
<name>A0ABD5P7B6_9EURY</name>
<dbReference type="AlphaFoldDB" id="A0ABD5P7B6"/>
<dbReference type="InterPro" id="IPR042099">
    <property type="entry name" value="ANL_N_sf"/>
</dbReference>
<dbReference type="Proteomes" id="UP001595921">
    <property type="component" value="Unassembled WGS sequence"/>
</dbReference>
<dbReference type="Gene3D" id="3.40.50.12780">
    <property type="entry name" value="N-terminal domain of ligase-like"/>
    <property type="match status" value="1"/>
</dbReference>